<sequence length="132" mass="15004">MTSSCRRPPRDTSYRLAVVTGKFPLVMFKGHANVAGSAVEISRCVREYFEGRFLEAREKDNDLARLSLWWEGGVPRTLFIDGILHLRAELTIRQDSTMSMQSSRYFGRKGLAFVTRSAKAQSWVPEAKDIFA</sequence>
<evidence type="ECO:0000313" key="1">
    <source>
        <dbReference type="EMBL" id="KAJ8476603.1"/>
    </source>
</evidence>
<accession>A0AAV8QK31</accession>
<organism evidence="1 2">
    <name type="scientific">Ensete ventricosum</name>
    <name type="common">Abyssinian banana</name>
    <name type="synonym">Musa ensete</name>
    <dbReference type="NCBI Taxonomy" id="4639"/>
    <lineage>
        <taxon>Eukaryota</taxon>
        <taxon>Viridiplantae</taxon>
        <taxon>Streptophyta</taxon>
        <taxon>Embryophyta</taxon>
        <taxon>Tracheophyta</taxon>
        <taxon>Spermatophyta</taxon>
        <taxon>Magnoliopsida</taxon>
        <taxon>Liliopsida</taxon>
        <taxon>Zingiberales</taxon>
        <taxon>Musaceae</taxon>
        <taxon>Ensete</taxon>
    </lineage>
</organism>
<comment type="caution">
    <text evidence="1">The sequence shown here is derived from an EMBL/GenBank/DDBJ whole genome shotgun (WGS) entry which is preliminary data.</text>
</comment>
<name>A0AAV8QK31_ENSVE</name>
<dbReference type="EMBL" id="JAQQAF010000006">
    <property type="protein sequence ID" value="KAJ8476603.1"/>
    <property type="molecule type" value="Genomic_DNA"/>
</dbReference>
<dbReference type="Proteomes" id="UP001222027">
    <property type="component" value="Unassembled WGS sequence"/>
</dbReference>
<gene>
    <name evidence="1" type="ORF">OPV22_020330</name>
</gene>
<dbReference type="AlphaFoldDB" id="A0AAV8QK31"/>
<evidence type="ECO:0000313" key="2">
    <source>
        <dbReference type="Proteomes" id="UP001222027"/>
    </source>
</evidence>
<proteinExistence type="predicted"/>
<reference evidence="1 2" key="1">
    <citation type="submission" date="2022-12" db="EMBL/GenBank/DDBJ databases">
        <title>Chromosome-scale assembly of the Ensete ventricosum genome.</title>
        <authorList>
            <person name="Dussert Y."/>
            <person name="Stocks J."/>
            <person name="Wendawek A."/>
            <person name="Woldeyes F."/>
            <person name="Nichols R.A."/>
            <person name="Borrell J.S."/>
        </authorList>
    </citation>
    <scope>NUCLEOTIDE SEQUENCE [LARGE SCALE GENOMIC DNA]</scope>
    <source>
        <strain evidence="2">cv. Maze</strain>
        <tissue evidence="1">Seeds</tissue>
    </source>
</reference>
<keyword evidence="2" id="KW-1185">Reference proteome</keyword>
<protein>
    <submittedName>
        <fullName evidence="1">Uncharacterized protein</fullName>
    </submittedName>
</protein>